<accession>A0A3E0DYA5</accession>
<proteinExistence type="predicted"/>
<sequence length="203" mass="24014">MKQFYLSIILLTLLSCKRENPNFTTDESFRNIQIDKGWKIYKNEKVNALLPSNWKPKVENDLILMVPIDKKQNLFYAVLEHNIVEVGSIKSYVKNVFKEVSEKHNDLKYTINRVMFTNNKTCYLLTLYFSENGHLYKLYNALYESQGKIYDFVYRTINNSATDKTNYETFIGVMFTLKYNNINVIKGESDFLKKAENIKYEDL</sequence>
<dbReference type="EMBL" id="QUNI01000025">
    <property type="protein sequence ID" value="REG90443.1"/>
    <property type="molecule type" value="Genomic_DNA"/>
</dbReference>
<evidence type="ECO:0008006" key="3">
    <source>
        <dbReference type="Google" id="ProtNLM"/>
    </source>
</evidence>
<dbReference type="Proteomes" id="UP000257136">
    <property type="component" value="Unassembled WGS sequence"/>
</dbReference>
<protein>
    <recommendedName>
        <fullName evidence="3">Lipoprotein</fullName>
    </recommendedName>
</protein>
<evidence type="ECO:0000313" key="2">
    <source>
        <dbReference type="Proteomes" id="UP000257136"/>
    </source>
</evidence>
<evidence type="ECO:0000313" key="1">
    <source>
        <dbReference type="EMBL" id="REG90443.1"/>
    </source>
</evidence>
<dbReference type="AlphaFoldDB" id="A0A3E0DYA5"/>
<reference evidence="1 2" key="1">
    <citation type="submission" date="2018-08" db="EMBL/GenBank/DDBJ databases">
        <title>Genomic Encyclopedia of Archaeal and Bacterial Type Strains, Phase II (KMG-II): from individual species to whole genera.</title>
        <authorList>
            <person name="Goeker M."/>
        </authorList>
    </citation>
    <scope>NUCLEOTIDE SEQUENCE [LARGE SCALE GENOMIC DNA]</scope>
    <source>
        <strain evidence="1 2">DSM 100880</strain>
    </source>
</reference>
<name>A0A3E0DYA5_9FLAO</name>
<keyword evidence="2" id="KW-1185">Reference proteome</keyword>
<dbReference type="PROSITE" id="PS51257">
    <property type="entry name" value="PROKAR_LIPOPROTEIN"/>
    <property type="match status" value="1"/>
</dbReference>
<organism evidence="1 2">
    <name type="scientific">Flavobacterium aquicola</name>
    <dbReference type="NCBI Taxonomy" id="1682742"/>
    <lineage>
        <taxon>Bacteria</taxon>
        <taxon>Pseudomonadati</taxon>
        <taxon>Bacteroidota</taxon>
        <taxon>Flavobacteriia</taxon>
        <taxon>Flavobacteriales</taxon>
        <taxon>Flavobacteriaceae</taxon>
        <taxon>Flavobacterium</taxon>
    </lineage>
</organism>
<gene>
    <name evidence="1" type="ORF">C8P67_12510</name>
</gene>
<comment type="caution">
    <text evidence="1">The sequence shown here is derived from an EMBL/GenBank/DDBJ whole genome shotgun (WGS) entry which is preliminary data.</text>
</comment>
<dbReference type="RefSeq" id="WP_115815234.1">
    <property type="nucleotide sequence ID" value="NZ_QUNI01000025.1"/>
</dbReference>